<accession>A0A2P2QJV0</accession>
<sequence length="19" mass="2258">MEKFTLAEKMEKDNVLETT</sequence>
<dbReference type="EMBL" id="GGEC01086778">
    <property type="protein sequence ID" value="MBX67262.1"/>
    <property type="molecule type" value="Transcribed_RNA"/>
</dbReference>
<name>A0A2P2QJV0_RHIMU</name>
<protein>
    <submittedName>
        <fullName evidence="1">Uncharacterized protein</fullName>
    </submittedName>
</protein>
<reference evidence="1" key="1">
    <citation type="submission" date="2018-02" db="EMBL/GenBank/DDBJ databases">
        <title>Rhizophora mucronata_Transcriptome.</title>
        <authorList>
            <person name="Meera S.P."/>
            <person name="Sreeshan A."/>
            <person name="Augustine A."/>
        </authorList>
    </citation>
    <scope>NUCLEOTIDE SEQUENCE</scope>
    <source>
        <tissue evidence="1">Leaf</tissue>
    </source>
</reference>
<organism evidence="1">
    <name type="scientific">Rhizophora mucronata</name>
    <name type="common">Asiatic mangrove</name>
    <dbReference type="NCBI Taxonomy" id="61149"/>
    <lineage>
        <taxon>Eukaryota</taxon>
        <taxon>Viridiplantae</taxon>
        <taxon>Streptophyta</taxon>
        <taxon>Embryophyta</taxon>
        <taxon>Tracheophyta</taxon>
        <taxon>Spermatophyta</taxon>
        <taxon>Magnoliopsida</taxon>
        <taxon>eudicotyledons</taxon>
        <taxon>Gunneridae</taxon>
        <taxon>Pentapetalae</taxon>
        <taxon>rosids</taxon>
        <taxon>fabids</taxon>
        <taxon>Malpighiales</taxon>
        <taxon>Rhizophoraceae</taxon>
        <taxon>Rhizophora</taxon>
    </lineage>
</organism>
<proteinExistence type="predicted"/>
<evidence type="ECO:0000313" key="1">
    <source>
        <dbReference type="EMBL" id="MBX67262.1"/>
    </source>
</evidence>
<dbReference type="AlphaFoldDB" id="A0A2P2QJV0"/>